<feature type="domain" description="Tubulin-like CetZ C-terminal" evidence="8">
    <location>
        <begin position="212"/>
        <end position="398"/>
    </location>
</feature>
<dbReference type="InterPro" id="IPR037103">
    <property type="entry name" value="Tubulin/FtsZ-like_C"/>
</dbReference>
<protein>
    <recommendedName>
        <fullName evidence="5">Tubulin-like protein CetZ</fullName>
    </recommendedName>
</protein>
<dbReference type="SUPFAM" id="SSF52490">
    <property type="entry name" value="Tubulin nucleotide-binding domain-like"/>
    <property type="match status" value="1"/>
</dbReference>
<accession>M0LMY0</accession>
<dbReference type="EMBL" id="CP019285">
    <property type="protein sequence ID" value="APW97311.1"/>
    <property type="molecule type" value="Genomic_DNA"/>
</dbReference>
<evidence type="ECO:0000256" key="1">
    <source>
        <dbReference type="ARBA" id="ARBA00006877"/>
    </source>
</evidence>
<sequence>MQLEVIGVGGAGCRIADAILAAEPADHRFVGDAFAFDTDTDGLAALEAIPESNRHRYGETIRNGLNGNLQRGFEVGDASVDELSRHLDDGRPLIADAFLVVVGLGGATGGGTAPELVATLRAVYDKPVYVLATIPAERELEPPEDPLVEGVVPEPESGAEADAAAEGADGPEDTDDHTRPLAEENAARTLERLDGLASAVLCFDNEAWLRTGERLAEGRDRLNRDLATRVAAFFSAGAASESDGEVAETVIDASDVARVLDGGDETLVATLGYGEQEVESDDGGSRFGLGLFSAESSVDTASAVSAVETTISKALNGKLTLECDRENADAAMVIVGGPPAWLNRKAISDGRRTVQSRTGSRELLGGDAPRPDGDRVFATILFAGVEPVERLEAIRRTAG</sequence>
<feature type="region of interest" description="Disordered" evidence="6">
    <location>
        <begin position="140"/>
        <end position="178"/>
    </location>
</feature>
<keyword evidence="3 5" id="KW-0133">Cell shape</keyword>
<dbReference type="GO" id="GO:0003924">
    <property type="term" value="F:GTPase activity"/>
    <property type="evidence" value="ECO:0007669"/>
    <property type="project" value="InterPro"/>
</dbReference>
<feature type="binding site" evidence="5">
    <location>
        <begin position="107"/>
        <end position="109"/>
    </location>
    <ligand>
        <name>GTP</name>
        <dbReference type="ChEBI" id="CHEBI:37565"/>
    </ligand>
</feature>
<reference evidence="9 12" key="1">
    <citation type="journal article" date="2011" name="J. Bacteriol.">
        <title>Genome sequence of Halobiforma lacisalsi AJ5, an extremely halophilic archaeon which harbors a bop gene.</title>
        <authorList>
            <person name="Jiang X."/>
            <person name="Wang S."/>
            <person name="Cheng H."/>
            <person name="Huo Y."/>
            <person name="Zhang X."/>
            <person name="Zhu X."/>
            <person name="Han X."/>
            <person name="Ni P."/>
            <person name="Wu M."/>
        </authorList>
    </citation>
    <scope>NUCLEOTIDE SEQUENCE [LARGE SCALE GENOMIC DNA]</scope>
    <source>
        <strain evidence="9 12">AJ5</strain>
    </source>
</reference>
<dbReference type="Proteomes" id="UP000186547">
    <property type="component" value="Chromosome"/>
</dbReference>
<proteinExistence type="inferred from homology"/>
<organism evidence="10 11">
    <name type="scientific">Natronobacterium lacisalsi AJ5</name>
    <dbReference type="NCBI Taxonomy" id="358396"/>
    <lineage>
        <taxon>Archaea</taxon>
        <taxon>Methanobacteriati</taxon>
        <taxon>Methanobacteriota</taxon>
        <taxon>Stenosarchaea group</taxon>
        <taxon>Halobacteria</taxon>
        <taxon>Halobacteriales</taxon>
        <taxon>Natrialbaceae</taxon>
        <taxon>Natronobacterium</taxon>
    </lineage>
</organism>
<keyword evidence="9" id="KW-0131">Cell cycle</keyword>
<dbReference type="Proteomes" id="UP000011555">
    <property type="component" value="Unassembled WGS sequence"/>
</dbReference>
<name>M0LMY0_NATLA</name>
<dbReference type="AlphaFoldDB" id="M0LMY0"/>
<dbReference type="GO" id="GO:0051301">
    <property type="term" value="P:cell division"/>
    <property type="evidence" value="ECO:0007669"/>
    <property type="project" value="UniProtKB-KW"/>
</dbReference>
<feature type="compositionally biased region" description="Low complexity" evidence="6">
    <location>
        <begin position="153"/>
        <end position="168"/>
    </location>
</feature>
<keyword evidence="5" id="KW-0963">Cytoplasm</keyword>
<keyword evidence="2 5" id="KW-0547">Nucleotide-binding</keyword>
<dbReference type="RefSeq" id="WP_007141532.1">
    <property type="nucleotide sequence ID" value="NZ_AOLZ01000034.1"/>
</dbReference>
<evidence type="ECO:0000313" key="11">
    <source>
        <dbReference type="Proteomes" id="UP000011555"/>
    </source>
</evidence>
<dbReference type="InterPro" id="IPR032907">
    <property type="entry name" value="CetZ"/>
</dbReference>
<comment type="function">
    <text evidence="5">Involved in cell shape control.</text>
</comment>
<evidence type="ECO:0000259" key="7">
    <source>
        <dbReference type="Pfam" id="PF00091"/>
    </source>
</evidence>
<evidence type="ECO:0000256" key="4">
    <source>
        <dbReference type="ARBA" id="ARBA00023134"/>
    </source>
</evidence>
<gene>
    <name evidence="5" type="primary">cetZ</name>
    <name evidence="10" type="ORF">C445_09049</name>
    <name evidence="9" type="ORF">CHINAEXTREME_05775</name>
</gene>
<reference evidence="9" key="3">
    <citation type="submission" date="2017-01" db="EMBL/GenBank/DDBJ databases">
        <authorList>
            <person name="Mah S.A."/>
            <person name="Swanson W.J."/>
            <person name="Moy G.W."/>
            <person name="Vacquier V.D."/>
        </authorList>
    </citation>
    <scope>NUCLEOTIDE SEQUENCE</scope>
    <source>
        <strain evidence="9">AJ5</strain>
    </source>
</reference>
<dbReference type="Pfam" id="PF21011">
    <property type="entry name" value="CetZ_C"/>
    <property type="match status" value="1"/>
</dbReference>
<dbReference type="STRING" id="358396.CHINAEXTREME_05775"/>
<dbReference type="GO" id="GO:0005525">
    <property type="term" value="F:GTP binding"/>
    <property type="evidence" value="ECO:0007669"/>
    <property type="project" value="UniProtKB-UniRule"/>
</dbReference>
<dbReference type="InterPro" id="IPR003008">
    <property type="entry name" value="Tubulin_FtsZ_GTPase"/>
</dbReference>
<feature type="domain" description="Tubulin/FtsZ GTPase" evidence="7">
    <location>
        <begin position="5"/>
        <end position="138"/>
    </location>
</feature>
<comment type="caution">
    <text evidence="5">Lacks conserved residue(s) required for the propagation of feature annotation.</text>
</comment>
<dbReference type="GO" id="GO:0005737">
    <property type="term" value="C:cytoplasm"/>
    <property type="evidence" value="ECO:0007669"/>
    <property type="project" value="UniProtKB-SubCell"/>
</dbReference>
<feature type="binding site" evidence="5">
    <location>
        <position position="139"/>
    </location>
    <ligand>
        <name>GTP</name>
        <dbReference type="ChEBI" id="CHEBI:37565"/>
    </ligand>
</feature>
<dbReference type="Pfam" id="PF00091">
    <property type="entry name" value="Tubulin"/>
    <property type="match status" value="1"/>
</dbReference>
<evidence type="ECO:0000313" key="9">
    <source>
        <dbReference type="EMBL" id="APW97311.1"/>
    </source>
</evidence>
<dbReference type="eggNOG" id="arCOG02202">
    <property type="taxonomic scope" value="Archaea"/>
</dbReference>
<dbReference type="InterPro" id="IPR036525">
    <property type="entry name" value="Tubulin/FtsZ_GTPase_sf"/>
</dbReference>
<comment type="similarity">
    <text evidence="1 5">Belongs to the CetZ family.</text>
</comment>
<dbReference type="PATRIC" id="fig|358396.7.peg.1835"/>
<dbReference type="Gene3D" id="3.40.50.1440">
    <property type="entry name" value="Tubulin/FtsZ, GTPase domain"/>
    <property type="match status" value="1"/>
</dbReference>
<dbReference type="InterPro" id="IPR048737">
    <property type="entry name" value="CetZ_C"/>
</dbReference>
<reference evidence="10 11" key="2">
    <citation type="journal article" date="2014" name="PLoS Genet.">
        <title>Phylogenetically driven sequencing of extremely halophilic archaea reveals strategies for static and dynamic osmo-response.</title>
        <authorList>
            <person name="Becker E.A."/>
            <person name="Seitzer P.M."/>
            <person name="Tritt A."/>
            <person name="Larsen D."/>
            <person name="Krusor M."/>
            <person name="Yao A.I."/>
            <person name="Wu D."/>
            <person name="Madern D."/>
            <person name="Eisen J.A."/>
            <person name="Darling A.E."/>
            <person name="Facciotti M.T."/>
        </authorList>
    </citation>
    <scope>NUCLEOTIDE SEQUENCE [LARGE SCALE GENOMIC DNA]</scope>
    <source>
        <strain evidence="10 11">AJ5</strain>
    </source>
</reference>
<evidence type="ECO:0000313" key="10">
    <source>
        <dbReference type="EMBL" id="EMA33824.1"/>
    </source>
</evidence>
<dbReference type="KEGG" id="hlc:CHINAEXTREME05775"/>
<dbReference type="Gene3D" id="3.30.1330.20">
    <property type="entry name" value="Tubulin/FtsZ, C-terminal domain"/>
    <property type="match status" value="1"/>
</dbReference>
<evidence type="ECO:0000256" key="2">
    <source>
        <dbReference type="ARBA" id="ARBA00022741"/>
    </source>
</evidence>
<evidence type="ECO:0000313" key="12">
    <source>
        <dbReference type="Proteomes" id="UP000186547"/>
    </source>
</evidence>
<keyword evidence="9" id="KW-0132">Cell division</keyword>
<dbReference type="GeneID" id="30920613"/>
<dbReference type="CDD" id="cd02202">
    <property type="entry name" value="CetZ_tubulin-like"/>
    <property type="match status" value="1"/>
</dbReference>
<evidence type="ECO:0000259" key="8">
    <source>
        <dbReference type="Pfam" id="PF21011"/>
    </source>
</evidence>
<evidence type="ECO:0000256" key="5">
    <source>
        <dbReference type="HAMAP-Rule" id="MF_01946"/>
    </source>
</evidence>
<evidence type="ECO:0000256" key="6">
    <source>
        <dbReference type="SAM" id="MobiDB-lite"/>
    </source>
</evidence>
<keyword evidence="11" id="KW-1185">Reference proteome</keyword>
<keyword evidence="4 5" id="KW-0342">GTP-binding</keyword>
<dbReference type="GO" id="GO:0008360">
    <property type="term" value="P:regulation of cell shape"/>
    <property type="evidence" value="ECO:0007669"/>
    <property type="project" value="UniProtKB-UniRule"/>
</dbReference>
<evidence type="ECO:0000256" key="3">
    <source>
        <dbReference type="ARBA" id="ARBA00022960"/>
    </source>
</evidence>
<dbReference type="EMBL" id="AOLZ01000034">
    <property type="protein sequence ID" value="EMA33824.1"/>
    <property type="molecule type" value="Genomic_DNA"/>
</dbReference>
<feature type="binding site" evidence="5">
    <location>
        <position position="205"/>
    </location>
    <ligand>
        <name>GTP</name>
        <dbReference type="ChEBI" id="CHEBI:37565"/>
    </ligand>
</feature>
<comment type="subcellular location">
    <subcellularLocation>
        <location evidence="5">Cytoplasm</location>
    </subcellularLocation>
</comment>
<feature type="binding site" evidence="5">
    <location>
        <position position="223"/>
    </location>
    <ligand>
        <name>GTP</name>
        <dbReference type="ChEBI" id="CHEBI:37565"/>
    </ligand>
</feature>
<dbReference type="HAMAP" id="MF_01946">
    <property type="entry name" value="CetZ"/>
    <property type="match status" value="1"/>
</dbReference>